<dbReference type="InterPro" id="IPR026019">
    <property type="entry name" value="Ribul_P_3_epim"/>
</dbReference>
<dbReference type="CDD" id="cd00429">
    <property type="entry name" value="RPE"/>
    <property type="match status" value="1"/>
</dbReference>
<feature type="binding site" evidence="13">
    <location>
        <position position="34"/>
    </location>
    <ligand>
        <name>a divalent metal cation</name>
        <dbReference type="ChEBI" id="CHEBI:60240"/>
    </ligand>
</feature>
<keyword evidence="9 11" id="KW-0413">Isomerase</keyword>
<dbReference type="InterPro" id="IPR011060">
    <property type="entry name" value="RibuloseP-bd_barrel"/>
</dbReference>
<evidence type="ECO:0000256" key="6">
    <source>
        <dbReference type="ARBA" id="ARBA00009541"/>
    </source>
</evidence>
<dbReference type="NCBIfam" id="TIGR01163">
    <property type="entry name" value="rpe"/>
    <property type="match status" value="1"/>
</dbReference>
<feature type="binding site" evidence="14">
    <location>
        <begin position="141"/>
        <end position="144"/>
    </location>
    <ligand>
        <name>substrate</name>
    </ligand>
</feature>
<dbReference type="RefSeq" id="WP_046327003.1">
    <property type="nucleotide sequence ID" value="NZ_CP084389.1"/>
</dbReference>
<keyword evidence="11" id="KW-0119">Carbohydrate metabolism</keyword>
<evidence type="ECO:0000313" key="15">
    <source>
        <dbReference type="EMBL" id="UZX30309.1"/>
    </source>
</evidence>
<dbReference type="PANTHER" id="PTHR11749">
    <property type="entry name" value="RIBULOSE-5-PHOSPHATE-3-EPIMERASE"/>
    <property type="match status" value="1"/>
</dbReference>
<sequence length="215" mass="23689">MSEILPSIFGADILNLQKEIDILESENVRTLHVDMMDGNFVSNIAFGPNQVQALKEYSKMKFDIHMMLAHPLAHLDDAIATGAEMICVHYESTPHIHFVLQQIKKAGCKAGVALSPGTPEAVLKYLLDEIDYVLVMSINPGQPGQRFIPQTVDKIKNVREMVKGRDIKIEVDGGINDKYAAQCAAAGADMLVVGGYLFNGNQVKQQLLKLRNAVK</sequence>
<evidence type="ECO:0000256" key="3">
    <source>
        <dbReference type="ARBA" id="ARBA00001941"/>
    </source>
</evidence>
<feature type="binding site" evidence="13">
    <location>
        <position position="65"/>
    </location>
    <ligand>
        <name>a divalent metal cation</name>
        <dbReference type="ChEBI" id="CHEBI:60240"/>
    </ligand>
</feature>
<proteinExistence type="inferred from homology"/>
<keyword evidence="13" id="KW-0464">Manganese</keyword>
<feature type="active site" description="Proton acceptor" evidence="12">
    <location>
        <position position="34"/>
    </location>
</feature>
<feature type="binding site" evidence="13">
    <location>
        <position position="172"/>
    </location>
    <ligand>
        <name>a divalent metal cation</name>
        <dbReference type="ChEBI" id="CHEBI:60240"/>
    </ligand>
</feature>
<name>A0AA47GHG4_9LACO</name>
<dbReference type="InterPro" id="IPR000056">
    <property type="entry name" value="Ribul_P_3_epim-like"/>
</dbReference>
<accession>A0AA47GHG4</accession>
<keyword evidence="8 13" id="KW-0479">Metal-binding</keyword>
<comment type="catalytic activity">
    <reaction evidence="1 11">
        <text>D-ribulose 5-phosphate = D-xylulose 5-phosphate</text>
        <dbReference type="Rhea" id="RHEA:13677"/>
        <dbReference type="ChEBI" id="CHEBI:57737"/>
        <dbReference type="ChEBI" id="CHEBI:58121"/>
        <dbReference type="EC" id="5.1.3.1"/>
    </reaction>
</comment>
<keyword evidence="13" id="KW-0862">Zinc</keyword>
<keyword evidence="16" id="KW-1185">Reference proteome</keyword>
<dbReference type="EC" id="5.1.3.1" evidence="7 10"/>
<protein>
    <recommendedName>
        <fullName evidence="7 10">Ribulose-phosphate 3-epimerase</fullName>
        <ecNumber evidence="7 10">5.1.3.1</ecNumber>
    </recommendedName>
</protein>
<feature type="active site" description="Proton donor" evidence="12">
    <location>
        <position position="172"/>
    </location>
</feature>
<keyword evidence="13" id="KW-0170">Cobalt</keyword>
<dbReference type="Proteomes" id="UP001164557">
    <property type="component" value="Chromosome"/>
</dbReference>
<dbReference type="GO" id="GO:0005737">
    <property type="term" value="C:cytoplasm"/>
    <property type="evidence" value="ECO:0007669"/>
    <property type="project" value="UniProtKB-ARBA"/>
</dbReference>
<comment type="cofactor">
    <cofactor evidence="3">
        <name>Co(2+)</name>
        <dbReference type="ChEBI" id="CHEBI:48828"/>
    </cofactor>
</comment>
<dbReference type="GO" id="GO:0006098">
    <property type="term" value="P:pentose-phosphate shunt"/>
    <property type="evidence" value="ECO:0007669"/>
    <property type="project" value="UniProtKB-UniRule"/>
</dbReference>
<feature type="binding site" evidence="14">
    <location>
        <position position="65"/>
    </location>
    <ligand>
        <name>substrate</name>
    </ligand>
</feature>
<evidence type="ECO:0000256" key="9">
    <source>
        <dbReference type="ARBA" id="ARBA00023235"/>
    </source>
</evidence>
<dbReference type="GO" id="GO:0005975">
    <property type="term" value="P:carbohydrate metabolic process"/>
    <property type="evidence" value="ECO:0007669"/>
    <property type="project" value="InterPro"/>
</dbReference>
<comment type="cofactor">
    <cofactor evidence="5">
        <name>Fe(2+)</name>
        <dbReference type="ChEBI" id="CHEBI:29033"/>
    </cofactor>
</comment>
<evidence type="ECO:0000256" key="10">
    <source>
        <dbReference type="NCBIfam" id="TIGR01163"/>
    </source>
</evidence>
<evidence type="ECO:0000313" key="16">
    <source>
        <dbReference type="Proteomes" id="UP001164557"/>
    </source>
</evidence>
<evidence type="ECO:0000256" key="7">
    <source>
        <dbReference type="ARBA" id="ARBA00013188"/>
    </source>
</evidence>
<feature type="binding site" evidence="14">
    <location>
        <position position="174"/>
    </location>
    <ligand>
        <name>substrate</name>
    </ligand>
</feature>
<dbReference type="AlphaFoldDB" id="A0AA47GHG4"/>
<dbReference type="SUPFAM" id="SSF51366">
    <property type="entry name" value="Ribulose-phoshate binding barrel"/>
    <property type="match status" value="1"/>
</dbReference>
<comment type="cofactor">
    <cofactor evidence="13">
        <name>a divalent metal cation</name>
        <dbReference type="ChEBI" id="CHEBI:60240"/>
    </cofactor>
    <text evidence="13">Binds 1 divalent metal cation per subunit.</text>
</comment>
<evidence type="ECO:0000256" key="8">
    <source>
        <dbReference type="ARBA" id="ARBA00022723"/>
    </source>
</evidence>
<evidence type="ECO:0000256" key="13">
    <source>
        <dbReference type="PIRSR" id="PIRSR001461-2"/>
    </source>
</evidence>
<dbReference type="GO" id="GO:0046872">
    <property type="term" value="F:metal ion binding"/>
    <property type="evidence" value="ECO:0007669"/>
    <property type="project" value="UniProtKB-KW"/>
</dbReference>
<dbReference type="PIRSF" id="PIRSF001461">
    <property type="entry name" value="RPE"/>
    <property type="match status" value="1"/>
</dbReference>
<evidence type="ECO:0000256" key="5">
    <source>
        <dbReference type="ARBA" id="ARBA00001954"/>
    </source>
</evidence>
<evidence type="ECO:0000256" key="14">
    <source>
        <dbReference type="PIRSR" id="PIRSR001461-3"/>
    </source>
</evidence>
<evidence type="ECO:0000256" key="12">
    <source>
        <dbReference type="PIRSR" id="PIRSR001461-1"/>
    </source>
</evidence>
<comment type="cofactor">
    <cofactor evidence="4">
        <name>Zn(2+)</name>
        <dbReference type="ChEBI" id="CHEBI:29105"/>
    </cofactor>
</comment>
<dbReference type="InterPro" id="IPR013785">
    <property type="entry name" value="Aldolase_TIM"/>
</dbReference>
<comment type="similarity">
    <text evidence="6 11">Belongs to the ribulose-phosphate 3-epimerase family.</text>
</comment>
<feature type="binding site" evidence="14">
    <location>
        <position position="7"/>
    </location>
    <ligand>
        <name>substrate</name>
    </ligand>
</feature>
<evidence type="ECO:0000256" key="11">
    <source>
        <dbReference type="PIRNR" id="PIRNR001461"/>
    </source>
</evidence>
<evidence type="ECO:0000256" key="2">
    <source>
        <dbReference type="ARBA" id="ARBA00001936"/>
    </source>
</evidence>
<dbReference type="NCBIfam" id="NF004076">
    <property type="entry name" value="PRK05581.1-4"/>
    <property type="match status" value="1"/>
</dbReference>
<dbReference type="Pfam" id="PF00834">
    <property type="entry name" value="Ribul_P_3_epim"/>
    <property type="match status" value="1"/>
</dbReference>
<dbReference type="PROSITE" id="PS01085">
    <property type="entry name" value="RIBUL_P_3_EPIMER_1"/>
    <property type="match status" value="1"/>
</dbReference>
<dbReference type="Gene3D" id="3.20.20.70">
    <property type="entry name" value="Aldolase class I"/>
    <property type="match status" value="1"/>
</dbReference>
<dbReference type="EMBL" id="CP084389">
    <property type="protein sequence ID" value="UZX30309.1"/>
    <property type="molecule type" value="Genomic_DNA"/>
</dbReference>
<evidence type="ECO:0000256" key="1">
    <source>
        <dbReference type="ARBA" id="ARBA00001782"/>
    </source>
</evidence>
<dbReference type="FunFam" id="3.20.20.70:FF:000004">
    <property type="entry name" value="Ribulose-phosphate 3-epimerase"/>
    <property type="match status" value="1"/>
</dbReference>
<comment type="cofactor">
    <cofactor evidence="2">
        <name>Mn(2+)</name>
        <dbReference type="ChEBI" id="CHEBI:29035"/>
    </cofactor>
</comment>
<evidence type="ECO:0000256" key="4">
    <source>
        <dbReference type="ARBA" id="ARBA00001947"/>
    </source>
</evidence>
<organism evidence="15 16">
    <name type="scientific">Lactobacillus helsingborgensis</name>
    <dbReference type="NCBI Taxonomy" id="1218494"/>
    <lineage>
        <taxon>Bacteria</taxon>
        <taxon>Bacillati</taxon>
        <taxon>Bacillota</taxon>
        <taxon>Bacilli</taxon>
        <taxon>Lactobacillales</taxon>
        <taxon>Lactobacillaceae</taxon>
        <taxon>Lactobacillus</taxon>
    </lineage>
</organism>
<gene>
    <name evidence="15" type="primary">rpe</name>
    <name evidence="15" type="ORF">LDX53_03690</name>
</gene>
<reference evidence="15" key="1">
    <citation type="submission" date="2021-09" db="EMBL/GenBank/DDBJ databases">
        <title>Lactobacillus species from Apis mellifera, Switzerland.</title>
        <authorList>
            <person name="Pfister J."/>
            <person name="Brown A."/>
            <person name="Neumann P."/>
            <person name="Collaud A."/>
            <person name="Retschnig G."/>
            <person name="Perreten V."/>
        </authorList>
    </citation>
    <scope>NUCLEOTIDE SEQUENCE</scope>
    <source>
        <strain evidence="15">IBH002</strain>
    </source>
</reference>
<dbReference type="GO" id="GO:0004750">
    <property type="term" value="F:D-ribulose-phosphate 3-epimerase activity"/>
    <property type="evidence" value="ECO:0007669"/>
    <property type="project" value="UniProtKB-UniRule"/>
</dbReference>
<feature type="binding site" evidence="13">
    <location>
        <position position="32"/>
    </location>
    <ligand>
        <name>a divalent metal cation</name>
        <dbReference type="ChEBI" id="CHEBI:60240"/>
    </ligand>
</feature>